<protein>
    <submittedName>
        <fullName evidence="3">Inactive ATP-dependent zinc metalloprotease FTSHI 5, chloroplastic, variant 3</fullName>
    </submittedName>
</protein>
<feature type="transmembrane region" description="Helical" evidence="1">
    <location>
        <begin position="367"/>
        <end position="388"/>
    </location>
</feature>
<comment type="caution">
    <text evidence="3">The sequence shown here is derived from an EMBL/GenBank/DDBJ whole genome shotgun (WGS) entry which is preliminary data.</text>
</comment>
<evidence type="ECO:0000256" key="1">
    <source>
        <dbReference type="SAM" id="Phobius"/>
    </source>
</evidence>
<feature type="domain" description="ATPase AAA-type core" evidence="2">
    <location>
        <begin position="492"/>
        <end position="547"/>
    </location>
</feature>
<evidence type="ECO:0000313" key="3">
    <source>
        <dbReference type="EMBL" id="KAL1560991.1"/>
    </source>
</evidence>
<keyword evidence="3" id="KW-0378">Hydrolase</keyword>
<keyword evidence="4" id="KW-1185">Reference proteome</keyword>
<evidence type="ECO:0000313" key="4">
    <source>
        <dbReference type="Proteomes" id="UP001567538"/>
    </source>
</evidence>
<dbReference type="EMBL" id="JBEAFC010000004">
    <property type="protein sequence ID" value="KAL1560991.1"/>
    <property type="molecule type" value="Genomic_DNA"/>
</dbReference>
<dbReference type="PANTHER" id="PTHR23076">
    <property type="entry name" value="METALLOPROTEASE M41 FTSH"/>
    <property type="match status" value="1"/>
</dbReference>
<reference evidence="3 4" key="1">
    <citation type="submission" date="2024-06" db="EMBL/GenBank/DDBJ databases">
        <title>A chromosome level genome sequence of Diviner's sage (Salvia divinorum).</title>
        <authorList>
            <person name="Ford S.A."/>
            <person name="Ro D.-K."/>
            <person name="Ness R.W."/>
            <person name="Phillips M.A."/>
        </authorList>
    </citation>
    <scope>NUCLEOTIDE SEQUENCE [LARGE SCALE GENOMIC DNA]</scope>
    <source>
        <strain evidence="3">SAF-2024a</strain>
        <tissue evidence="3">Leaf</tissue>
    </source>
</reference>
<keyword evidence="1" id="KW-0472">Membrane</keyword>
<dbReference type="Pfam" id="PF00004">
    <property type="entry name" value="AAA"/>
    <property type="match status" value="1"/>
</dbReference>
<proteinExistence type="predicted"/>
<dbReference type="PANTHER" id="PTHR23076:SF58">
    <property type="entry name" value="INACTIVE ATP-DEPENDENT ZINC METALLOPROTEASE FTSHI 5, CHLOROPLASTIC-RELATED"/>
    <property type="match status" value="1"/>
</dbReference>
<dbReference type="SUPFAM" id="SSF52540">
    <property type="entry name" value="P-loop containing nucleoside triphosphate hydrolases"/>
    <property type="match status" value="1"/>
</dbReference>
<dbReference type="AlphaFoldDB" id="A0ABD1HX23"/>
<gene>
    <name evidence="3" type="primary">FTSHI5</name>
    <name evidence="3" type="ORF">AAHA92_11133</name>
</gene>
<organism evidence="3 4">
    <name type="scientific">Salvia divinorum</name>
    <name type="common">Maria pastora</name>
    <name type="synonym">Diviner's sage</name>
    <dbReference type="NCBI Taxonomy" id="28513"/>
    <lineage>
        <taxon>Eukaryota</taxon>
        <taxon>Viridiplantae</taxon>
        <taxon>Streptophyta</taxon>
        <taxon>Embryophyta</taxon>
        <taxon>Tracheophyta</taxon>
        <taxon>Spermatophyta</taxon>
        <taxon>Magnoliopsida</taxon>
        <taxon>eudicotyledons</taxon>
        <taxon>Gunneridae</taxon>
        <taxon>Pentapetalae</taxon>
        <taxon>asterids</taxon>
        <taxon>lamiids</taxon>
        <taxon>Lamiales</taxon>
        <taxon>Lamiaceae</taxon>
        <taxon>Nepetoideae</taxon>
        <taxon>Mentheae</taxon>
        <taxon>Salviinae</taxon>
        <taxon>Salvia</taxon>
        <taxon>Salvia subgen. Calosphace</taxon>
    </lineage>
</organism>
<dbReference type="Gene3D" id="3.40.50.300">
    <property type="entry name" value="P-loop containing nucleotide triphosphate hydrolases"/>
    <property type="match status" value="1"/>
</dbReference>
<keyword evidence="3" id="KW-0482">Metalloprotease</keyword>
<evidence type="ECO:0000259" key="2">
    <source>
        <dbReference type="Pfam" id="PF00004"/>
    </source>
</evidence>
<dbReference type="Proteomes" id="UP001567538">
    <property type="component" value="Unassembled WGS sequence"/>
</dbReference>
<keyword evidence="1" id="KW-0812">Transmembrane</keyword>
<feature type="transmembrane region" description="Helical" evidence="1">
    <location>
        <begin position="243"/>
        <end position="262"/>
    </location>
</feature>
<dbReference type="GO" id="GO:0008237">
    <property type="term" value="F:metallopeptidase activity"/>
    <property type="evidence" value="ECO:0007669"/>
    <property type="project" value="UniProtKB-KW"/>
</dbReference>
<accession>A0ABD1HX23</accession>
<dbReference type="InterPro" id="IPR003959">
    <property type="entry name" value="ATPase_AAA_core"/>
</dbReference>
<dbReference type="InterPro" id="IPR027417">
    <property type="entry name" value="P-loop_NTPase"/>
</dbReference>
<keyword evidence="3" id="KW-0645">Protease</keyword>
<name>A0ABD1HX23_SALDI</name>
<sequence length="588" mass="68286">MTYSTSKPPVTKLTKSELQKELQQANRKFQEQIILPSVLLSEDAEFLSDQDSTAFALRIQQVLRDSKEMQNNLEANIRKAMKKHGEERRFVAITPPDEVVKGFPDIELKWIFGKKEVVIPKAASHHLLHGWKKWREDAKMDLKKSLLEDPELGKKYVAERQERVLLDQDRVASRTWYNEQRNRWELDPIAVPYAVSKKLVENARIRHDWAAMYVTLKGDDKEYYVDAKEFDMLFEDLGGFDALYLRMITAGIPTAVQLMWIPLVELDISQQFLLILTLCRQCFTGLWRSSIVSRAKDWTFVKIRDINDDIMMMIVFPVLEFVIPYEVRMRLGMAWPEYSDVSVSSTWYLTWQSEAETNFKSRKTDGFLWYFWFLVRTAIYGYVIFHVFRFLNRNIPRVLGFGTIRKNPNFRKLRRVKGYFRYRTRKIKHKKRAGVDPISTAFDHMKRIKSPPIRLKDFASVESMKEEINEVVAFLQNPNAFQEMGARARRGVLIVGERGTGKTSLALAIAAEAKVLVVEVKAQQLEAGLWVGQSASNVRELFQTARDLIGYSFLSFNSILCARSVYYNNDCYETFTVGGIPEGHINTA</sequence>
<keyword evidence="1" id="KW-1133">Transmembrane helix</keyword>